<name>A0A101XNX9_9BACL</name>
<protein>
    <recommendedName>
        <fullName evidence="1">TfuA-like core domain-containing protein</fullName>
    </recommendedName>
</protein>
<feature type="domain" description="TfuA-like core" evidence="1">
    <location>
        <begin position="49"/>
        <end position="166"/>
    </location>
</feature>
<evidence type="ECO:0000313" key="2">
    <source>
        <dbReference type="EMBL" id="KUO94920.1"/>
    </source>
</evidence>
<dbReference type="Proteomes" id="UP000053557">
    <property type="component" value="Unassembled WGS sequence"/>
</dbReference>
<gene>
    <name evidence="2" type="ORF">ATW55_15465</name>
</gene>
<proteinExistence type="predicted"/>
<dbReference type="EMBL" id="LPVJ01000066">
    <property type="protein sequence ID" value="KUO94920.1"/>
    <property type="molecule type" value="Genomic_DNA"/>
</dbReference>
<evidence type="ECO:0000313" key="3">
    <source>
        <dbReference type="Proteomes" id="UP000053557"/>
    </source>
</evidence>
<dbReference type="AlphaFoldDB" id="A0A101XNX9"/>
<keyword evidence="3" id="KW-1185">Reference proteome</keyword>
<reference evidence="2 3" key="1">
    <citation type="submission" date="2015-12" db="EMBL/GenBank/DDBJ databases">
        <title>Draft genome sequence of Acidibacillus ferrooxidans ITV001, isolated from a chalcopyrite acid mine drainage site in Brazil.</title>
        <authorList>
            <person name="Dall'Agnol H."/>
            <person name="Nancucheo I."/>
            <person name="Johnson B."/>
            <person name="Oliveira R."/>
            <person name="Leite L."/>
            <person name="Pylro V."/>
            <person name="Nunes G.L."/>
            <person name="Tzotzos G."/>
            <person name="Fernandes G.R."/>
            <person name="Dutra J."/>
            <person name="Orellana S.C."/>
            <person name="Oliveira G."/>
        </authorList>
    </citation>
    <scope>NUCLEOTIDE SEQUENCE [LARGE SCALE GENOMIC DNA]</scope>
    <source>
        <strain evidence="3">ITV01</strain>
    </source>
</reference>
<organism evidence="2 3">
    <name type="scientific">Ferroacidibacillus organovorans</name>
    <dbReference type="NCBI Taxonomy" id="1765683"/>
    <lineage>
        <taxon>Bacteria</taxon>
        <taxon>Bacillati</taxon>
        <taxon>Bacillota</taxon>
        <taxon>Bacilli</taxon>
        <taxon>Bacillales</taxon>
        <taxon>Alicyclobacillaceae</taxon>
        <taxon>Ferroacidibacillus</taxon>
    </lineage>
</organism>
<dbReference type="OrthoDB" id="118811at2"/>
<accession>A0A101XNX9</accession>
<comment type="caution">
    <text evidence="2">The sequence shown here is derived from an EMBL/GenBank/DDBJ whole genome shotgun (WGS) entry which is preliminary data.</text>
</comment>
<dbReference type="Pfam" id="PF07812">
    <property type="entry name" value="TfuA"/>
    <property type="match status" value="1"/>
</dbReference>
<sequence>MSTYVFVGPTISEDQILSIIPGVNILPPIQRGDLIRLRPHQGDVVLIIDGYFGTKPSIQHMEVIHAIGKGCVVIGCSSMGALRASEMDKVGMIGVGEIYDMYRTGVIDGDDEVAVLHDEENYRTYSEPLVNIRVNLDRAVDKGLLSRELKGKLISNMKRRWFGERTYETLINECRKLPDVNAEDLERFLDLQAIDLKKLDSIRAISLIAETSQWRMPIIQFPLTSFAYHLVQEFNIAGKNKSGHSFTVDDVLNLVRLLFDDFKEAYQEVCVQYHMGQEAVVTDDFFLSPHATSGSPAH</sequence>
<evidence type="ECO:0000259" key="1">
    <source>
        <dbReference type="Pfam" id="PF07812"/>
    </source>
</evidence>
<dbReference type="RefSeq" id="WP_067719118.1">
    <property type="nucleotide sequence ID" value="NZ_LPVJ01000066.1"/>
</dbReference>
<dbReference type="InterPro" id="IPR012924">
    <property type="entry name" value="TfuA_core"/>
</dbReference>